<keyword evidence="2" id="KW-0378">Hydrolase</keyword>
<evidence type="ECO:0000256" key="2">
    <source>
        <dbReference type="ARBA" id="ARBA00022801"/>
    </source>
</evidence>
<evidence type="ECO:0008006" key="8">
    <source>
        <dbReference type="Google" id="ProtNLM"/>
    </source>
</evidence>
<evidence type="ECO:0000256" key="5">
    <source>
        <dbReference type="SAM" id="Phobius"/>
    </source>
</evidence>
<keyword evidence="5" id="KW-1133">Transmembrane helix</keyword>
<dbReference type="InterPro" id="IPR023365">
    <property type="entry name" value="Sortase_dom-sf"/>
</dbReference>
<sequence length="299" mass="32412">MRKYLGRLIALVFLLALALGVLALRGYTVLQANVPVPQVAAADFAQMHQQAQKKAARAAYTTENVRSVGSRELTAARVQYNASWRQWAIGVLSIPSVAVDQPVLAGMTETNLLNGVATYNAKERMGQGNFILSSHNMVGAEMLLNPISGVQAGAPIYLTDWRRVYVYKATVNQVVDEHAIQYLAQPRTGQPVVTLMRCSGGYDTPYRRIVQGRLTKTMTMAAAMGDKSIGQHLGLVAAPAKPHGQLRFGWLDQVSLRVCQAFLSAPGWWLAALAVIVLGLIGTHWPGRKPVGPQAVSRG</sequence>
<dbReference type="SUPFAM" id="SSF63817">
    <property type="entry name" value="Sortase"/>
    <property type="match status" value="1"/>
</dbReference>
<dbReference type="STRING" id="1231336.L248_0791"/>
<dbReference type="GO" id="GO:0008234">
    <property type="term" value="F:cysteine-type peptidase activity"/>
    <property type="evidence" value="ECO:0007669"/>
    <property type="project" value="UniProtKB-KW"/>
</dbReference>
<dbReference type="OrthoDB" id="2329152at2"/>
<evidence type="ECO:0000313" key="6">
    <source>
        <dbReference type="EMBL" id="ERL64607.1"/>
    </source>
</evidence>
<evidence type="ECO:0000256" key="1">
    <source>
        <dbReference type="ARBA" id="ARBA00022670"/>
    </source>
</evidence>
<gene>
    <name evidence="6" type="ORF">L248_0791</name>
</gene>
<dbReference type="Gene3D" id="2.40.260.10">
    <property type="entry name" value="Sortase"/>
    <property type="match status" value="1"/>
</dbReference>
<protein>
    <recommendedName>
        <fullName evidence="8">Sortase</fullName>
    </recommendedName>
</protein>
<dbReference type="Pfam" id="PF04203">
    <property type="entry name" value="Sortase"/>
    <property type="match status" value="1"/>
</dbReference>
<keyword evidence="1" id="KW-0645">Protease</keyword>
<dbReference type="AlphaFoldDB" id="U4TT06"/>
<organism evidence="6 7">
    <name type="scientific">Schleiferilactobacillus shenzhenensis LY-73</name>
    <dbReference type="NCBI Taxonomy" id="1231336"/>
    <lineage>
        <taxon>Bacteria</taxon>
        <taxon>Bacillati</taxon>
        <taxon>Bacillota</taxon>
        <taxon>Bacilli</taxon>
        <taxon>Lactobacillales</taxon>
        <taxon>Lactobacillaceae</taxon>
        <taxon>Schleiferilactobacillus</taxon>
    </lineage>
</organism>
<feature type="transmembrane region" description="Helical" evidence="5">
    <location>
        <begin position="261"/>
        <end position="281"/>
    </location>
</feature>
<keyword evidence="5" id="KW-0472">Membrane</keyword>
<evidence type="ECO:0000256" key="4">
    <source>
        <dbReference type="PIRSR" id="PIRSR605754-1"/>
    </source>
</evidence>
<keyword evidence="3" id="KW-0788">Thiol protease</keyword>
<evidence type="ECO:0000256" key="3">
    <source>
        <dbReference type="ARBA" id="ARBA00022807"/>
    </source>
</evidence>
<dbReference type="CDD" id="cd06165">
    <property type="entry name" value="Sortase_A"/>
    <property type="match status" value="1"/>
</dbReference>
<dbReference type="EMBL" id="KI271595">
    <property type="protein sequence ID" value="ERL64607.1"/>
    <property type="molecule type" value="Genomic_DNA"/>
</dbReference>
<name>U4TT06_9LACO</name>
<dbReference type="GO" id="GO:0006508">
    <property type="term" value="P:proteolysis"/>
    <property type="evidence" value="ECO:0007669"/>
    <property type="project" value="UniProtKB-KW"/>
</dbReference>
<dbReference type="InterPro" id="IPR042007">
    <property type="entry name" value="Sortase_A"/>
</dbReference>
<dbReference type="HOGENOM" id="CLU_929977_0_0_9"/>
<accession>U4TT06</accession>
<keyword evidence="7" id="KW-1185">Reference proteome</keyword>
<feature type="active site" description="Acyl-thioester intermediate" evidence="4">
    <location>
        <position position="198"/>
    </location>
</feature>
<keyword evidence="5" id="KW-0812">Transmembrane</keyword>
<dbReference type="RefSeq" id="WP_022530123.1">
    <property type="nucleotide sequence ID" value="NZ_KI271595.1"/>
</dbReference>
<evidence type="ECO:0000313" key="7">
    <source>
        <dbReference type="Proteomes" id="UP000030647"/>
    </source>
</evidence>
<proteinExistence type="predicted"/>
<feature type="active site" description="Proton donor/acceptor" evidence="4">
    <location>
        <position position="135"/>
    </location>
</feature>
<reference evidence="7" key="1">
    <citation type="journal article" date="2013" name="Genome Announc.">
        <title>Whole-Genome Sequencing of Lactobacillus shenzhenensis Strain LY-73T.</title>
        <authorList>
            <person name="Lin Z."/>
            <person name="Liu Z."/>
            <person name="Yang R."/>
            <person name="Zou Y."/>
            <person name="Wan D."/>
            <person name="Chen J."/>
            <person name="Guo M."/>
            <person name="Zhao J."/>
            <person name="Fang C."/>
            <person name="Yang R."/>
            <person name="Liu F."/>
        </authorList>
    </citation>
    <scope>NUCLEOTIDE SEQUENCE [LARGE SCALE GENOMIC DNA]</scope>
    <source>
        <strain evidence="7">LY-73</strain>
    </source>
</reference>
<dbReference type="Proteomes" id="UP000030647">
    <property type="component" value="Unassembled WGS sequence"/>
</dbReference>
<dbReference type="eggNOG" id="COG3764">
    <property type="taxonomic scope" value="Bacteria"/>
</dbReference>
<dbReference type="InterPro" id="IPR005754">
    <property type="entry name" value="Sortase"/>
</dbReference>